<organism evidence="2">
    <name type="scientific">Ixodes scapularis</name>
    <name type="common">Black-legged tick</name>
    <name type="synonym">Deer tick</name>
    <dbReference type="NCBI Taxonomy" id="6945"/>
    <lineage>
        <taxon>Eukaryota</taxon>
        <taxon>Metazoa</taxon>
        <taxon>Ecdysozoa</taxon>
        <taxon>Arthropoda</taxon>
        <taxon>Chelicerata</taxon>
        <taxon>Arachnida</taxon>
        <taxon>Acari</taxon>
        <taxon>Parasitiformes</taxon>
        <taxon>Ixodida</taxon>
        <taxon>Ixodoidea</taxon>
        <taxon>Ixodidae</taxon>
        <taxon>Ixodinae</taxon>
        <taxon>Ixodes</taxon>
    </lineage>
</organism>
<sequence>MQLVVFAVVLILSSFLSGGFLSGAEFPGECLDIIEDHGNISCALEGSGFKSLKAWRTTKHKELVNVDPIWCTLVCSGNGRPKLPNGVCSNNDLNCTPSGKESLLNWAQRLRKILHGVLTDWCPCYPKK</sequence>
<feature type="non-terminal residue" evidence="2">
    <location>
        <position position="128"/>
    </location>
</feature>
<feature type="signal peptide" evidence="1">
    <location>
        <begin position="1"/>
        <end position="18"/>
    </location>
</feature>
<dbReference type="EMBL" id="DQ066035">
    <property type="protein sequence ID" value="AAY66672.1"/>
    <property type="molecule type" value="mRNA"/>
</dbReference>
<reference evidence="2" key="2">
    <citation type="journal article" date="2006" name="Insect Biochem. Mol. Biol.">
        <title>An annotated catalog of salivary gland transcripts from Ixodes scapularis ticks.</title>
        <authorList>
            <person name="Ribeiro J.M."/>
            <person name="Alarcon-Chaidez F."/>
            <person name="Francischetti I.M."/>
            <person name="Mans B.J."/>
            <person name="Mather T.N."/>
            <person name="Valenzuela J.G."/>
            <person name="Wikel S.K."/>
        </authorList>
    </citation>
    <scope>NUCLEOTIDE SEQUENCE</scope>
    <source>
        <strain evidence="2">ISJ-ISPL_P7_G8</strain>
        <tissue evidence="2">Salivary glands</tissue>
    </source>
</reference>
<evidence type="ECO:0000313" key="2">
    <source>
        <dbReference type="EMBL" id="AAY66672.1"/>
    </source>
</evidence>
<feature type="chain" id="PRO_5004241933" evidence="1">
    <location>
        <begin position="19"/>
        <end position="128"/>
    </location>
</feature>
<name>Q4PMT9_IXOSC</name>
<keyword evidence="1" id="KW-0732">Signal</keyword>
<evidence type="ECO:0000256" key="1">
    <source>
        <dbReference type="SAM" id="SignalP"/>
    </source>
</evidence>
<accession>Q4PMT9</accession>
<proteinExistence type="evidence at transcript level"/>
<dbReference type="VEuPathDB" id="VectorBase:ISCP_004582"/>
<protein>
    <submittedName>
        <fullName evidence="2">Putative salivary protein</fullName>
    </submittedName>
</protein>
<dbReference type="AlphaFoldDB" id="Q4PMT9"/>
<reference evidence="2" key="1">
    <citation type="submission" date="2005-05" db="EMBL/GenBank/DDBJ databases">
        <authorList>
            <person name="Tseng H.-P."/>
            <person name="Hseu T.-H."/>
            <person name="Buhler D.R."/>
            <person name="Wang W.-D."/>
            <person name="Tsai H.-L."/>
            <person name="Hu C.-H."/>
        </authorList>
    </citation>
    <scope>NUCLEOTIDE SEQUENCE</scope>
    <source>
        <strain evidence="2">ISJ-ISPL_P7_G8</strain>
        <tissue evidence="2">Salivary glands</tissue>
    </source>
</reference>